<reference evidence="4" key="2">
    <citation type="journal article" date="2021" name="Mar. Drugs">
        <title>Genome Reduction and Secondary Metabolism of the Marine Sponge-Associated Cyanobacterium Leptothoe.</title>
        <authorList>
            <person name="Konstantinou D."/>
            <person name="Popin R.V."/>
            <person name="Fewer D.P."/>
            <person name="Sivonen K."/>
            <person name="Gkelis S."/>
        </authorList>
    </citation>
    <scope>NUCLEOTIDE SEQUENCE</scope>
    <source>
        <strain evidence="4">TAU-MAC 1115</strain>
    </source>
</reference>
<dbReference type="InterPro" id="IPR016181">
    <property type="entry name" value="Acyl_CoA_acyltransferase"/>
</dbReference>
<gene>
    <name evidence="4" type="ORF">IXB50_01450</name>
</gene>
<dbReference type="SUPFAM" id="SSF55729">
    <property type="entry name" value="Acyl-CoA N-acyltransferases (Nat)"/>
    <property type="match status" value="1"/>
</dbReference>
<dbReference type="Proteomes" id="UP000717364">
    <property type="component" value="Unassembled WGS sequence"/>
</dbReference>
<comment type="caution">
    <text evidence="4">The sequence shown here is derived from an EMBL/GenBank/DDBJ whole genome shotgun (WGS) entry which is preliminary data.</text>
</comment>
<dbReference type="InterPro" id="IPR000182">
    <property type="entry name" value="GNAT_dom"/>
</dbReference>
<dbReference type="RefSeq" id="WP_215607159.1">
    <property type="nucleotide sequence ID" value="NZ_JADOES010000002.1"/>
</dbReference>
<dbReference type="Gene3D" id="3.40.630.30">
    <property type="match status" value="1"/>
</dbReference>
<dbReference type="AlphaFoldDB" id="A0A947DCR1"/>
<keyword evidence="1" id="KW-0808">Transferase</keyword>
<dbReference type="InterPro" id="IPR050680">
    <property type="entry name" value="YpeA/RimI_acetyltransf"/>
</dbReference>
<evidence type="ECO:0000259" key="3">
    <source>
        <dbReference type="PROSITE" id="PS51186"/>
    </source>
</evidence>
<evidence type="ECO:0000256" key="2">
    <source>
        <dbReference type="ARBA" id="ARBA00023315"/>
    </source>
</evidence>
<evidence type="ECO:0000313" key="5">
    <source>
        <dbReference type="Proteomes" id="UP000717364"/>
    </source>
</evidence>
<feature type="domain" description="N-acetyltransferase" evidence="3">
    <location>
        <begin position="20"/>
        <end position="172"/>
    </location>
</feature>
<evidence type="ECO:0000313" key="4">
    <source>
        <dbReference type="EMBL" id="MBT9314089.1"/>
    </source>
</evidence>
<proteinExistence type="predicted"/>
<evidence type="ECO:0000256" key="1">
    <source>
        <dbReference type="ARBA" id="ARBA00022679"/>
    </source>
</evidence>
<dbReference type="EMBL" id="JADOES010000002">
    <property type="protein sequence ID" value="MBT9314089.1"/>
    <property type="molecule type" value="Genomic_DNA"/>
</dbReference>
<organism evidence="4 5">
    <name type="scientific">Leptothoe spongobia TAU-MAC 1115</name>
    <dbReference type="NCBI Taxonomy" id="1967444"/>
    <lineage>
        <taxon>Bacteria</taxon>
        <taxon>Bacillati</taxon>
        <taxon>Cyanobacteriota</taxon>
        <taxon>Cyanophyceae</taxon>
        <taxon>Nodosilineales</taxon>
        <taxon>Cymatolegaceae</taxon>
        <taxon>Leptothoe</taxon>
        <taxon>Leptothoe spongobia</taxon>
    </lineage>
</organism>
<dbReference type="PANTHER" id="PTHR43420">
    <property type="entry name" value="ACETYLTRANSFERASE"/>
    <property type="match status" value="1"/>
</dbReference>
<protein>
    <submittedName>
        <fullName evidence="4">GNAT family N-acetyltransferase</fullName>
    </submittedName>
</protein>
<accession>A0A947DCR1</accession>
<name>A0A947DCR1_9CYAN</name>
<dbReference type="CDD" id="cd04301">
    <property type="entry name" value="NAT_SF"/>
    <property type="match status" value="1"/>
</dbReference>
<sequence>MVYVAADPLLEDEVLVRYNLTFRSITEADQPFLKQVYASTREEELAIVPWPEEQKQTFLEFQFNAQHTFYQNQFGDAAFWVIEQAGVPIGRLYLDRRADEIRIIDIALLPAYRDRGIGTALLNTILAVGQANNQPVRIHVEQNNRALNLYRRLGFVQIGGESVYYLMEWTPSDNNIIN</sequence>
<reference evidence="4" key="1">
    <citation type="submission" date="2020-11" db="EMBL/GenBank/DDBJ databases">
        <authorList>
            <person name="Konstantinou D."/>
            <person name="Gkelis S."/>
            <person name="Popin R."/>
            <person name="Fewer D."/>
            <person name="Sivonen K."/>
        </authorList>
    </citation>
    <scope>NUCLEOTIDE SEQUENCE</scope>
    <source>
        <strain evidence="4">TAU-MAC 1115</strain>
    </source>
</reference>
<dbReference type="Pfam" id="PF00583">
    <property type="entry name" value="Acetyltransf_1"/>
    <property type="match status" value="1"/>
</dbReference>
<keyword evidence="5" id="KW-1185">Reference proteome</keyword>
<dbReference type="PROSITE" id="PS51186">
    <property type="entry name" value="GNAT"/>
    <property type="match status" value="1"/>
</dbReference>
<keyword evidence="2" id="KW-0012">Acyltransferase</keyword>
<dbReference type="GO" id="GO:0016747">
    <property type="term" value="F:acyltransferase activity, transferring groups other than amino-acyl groups"/>
    <property type="evidence" value="ECO:0007669"/>
    <property type="project" value="InterPro"/>
</dbReference>